<organism evidence="2 3">
    <name type="scientific">Imperialibacter roseus</name>
    <dbReference type="NCBI Taxonomy" id="1324217"/>
    <lineage>
        <taxon>Bacteria</taxon>
        <taxon>Pseudomonadati</taxon>
        <taxon>Bacteroidota</taxon>
        <taxon>Cytophagia</taxon>
        <taxon>Cytophagales</taxon>
        <taxon>Flammeovirgaceae</taxon>
        <taxon>Imperialibacter</taxon>
    </lineage>
</organism>
<dbReference type="Proteomes" id="UP001302349">
    <property type="component" value="Chromosome"/>
</dbReference>
<gene>
    <name evidence="2" type="ORF">RT717_28100</name>
</gene>
<dbReference type="Gene3D" id="1.10.390.10">
    <property type="entry name" value="Neutral Protease Domain 2"/>
    <property type="match status" value="1"/>
</dbReference>
<dbReference type="Gene3D" id="2.60.40.3650">
    <property type="match status" value="1"/>
</dbReference>
<evidence type="ECO:0000313" key="2">
    <source>
        <dbReference type="EMBL" id="WOK06935.1"/>
    </source>
</evidence>
<dbReference type="PROSITE" id="PS50106">
    <property type="entry name" value="PDZ"/>
    <property type="match status" value="1"/>
</dbReference>
<dbReference type="Pfam" id="PF05299">
    <property type="entry name" value="Peptidase_M61"/>
    <property type="match status" value="1"/>
</dbReference>
<dbReference type="InterPro" id="IPR024191">
    <property type="entry name" value="Peptidase_M61"/>
</dbReference>
<dbReference type="InterPro" id="IPR040756">
    <property type="entry name" value="Peptidase_M61_N"/>
</dbReference>
<keyword evidence="3" id="KW-1185">Reference proteome</keyword>
<feature type="domain" description="PDZ" evidence="1">
    <location>
        <begin position="451"/>
        <end position="538"/>
    </location>
</feature>
<sequence length="566" mass="64761">MIRYTVSYNNPLSHLINIVMTFEANTAQNVEVRLPTWRPGRYELGDFAKNILRVSAKGSVDGVLKIKKTNKSGWAFFSKSKQSVEISYQYYAYKMDAGNSWLHDDQLYVNPVNCLMYLPDRMTAPVELLLKLPDHYEVATGLKKEGRRLLAESFYELADSPFIASPSLTHLIYEVGGITFHIWHHGLTDAKPTQMLDDFRKFTTTQLRLFGDLPIADYHFLLQFLPHQAYHGVEHANSTVITLGPCTGEHTASFYEKLLGISSHELFHAWNITRIRPAELQPYDFSKENYFETGYVAEGFTTYYGDLMLVRSGVYDEEWYLNELNKLLSRHFQNFGRFNQSVAESSFDLWLDGYQAGVPNRKVSIYVKGAIIALMLDLTIRILSKGKHSMDDVMRALWEDLYKSGKPYEKNDIQNIAEKLAAHPLQDFFDKFVDGNEPIENELGILADQFGLALQKKLPDAFHERELGFKVRSDSDRFVVSHVHPESRAFEMLSVDDEIVNVNSETATDKMLTVFAADSTIRIKRYGRTIDLSIPTGGPFYESYSLEKKKDPTTVESSLFKGWLIG</sequence>
<dbReference type="RefSeq" id="WP_317489628.1">
    <property type="nucleotide sequence ID" value="NZ_CP136051.1"/>
</dbReference>
<proteinExistence type="predicted"/>
<dbReference type="PIRSF" id="PIRSF016493">
    <property type="entry name" value="Glycyl_aminpptds"/>
    <property type="match status" value="1"/>
</dbReference>
<reference evidence="2 3" key="1">
    <citation type="journal article" date="2023" name="Microbiol. Resour. Announc.">
        <title>Complete Genome Sequence of Imperialibacter roseus strain P4T.</title>
        <authorList>
            <person name="Tizabi D.R."/>
            <person name="Bachvaroff T."/>
            <person name="Hill R.T."/>
        </authorList>
    </citation>
    <scope>NUCLEOTIDE SEQUENCE [LARGE SCALE GENOMIC DNA]</scope>
    <source>
        <strain evidence="2 3">P4T</strain>
    </source>
</reference>
<dbReference type="EMBL" id="CP136051">
    <property type="protein sequence ID" value="WOK06935.1"/>
    <property type="molecule type" value="Genomic_DNA"/>
</dbReference>
<accession>A0ABZ0IRE5</accession>
<protein>
    <submittedName>
        <fullName evidence="2">M61 family peptidase</fullName>
    </submittedName>
</protein>
<dbReference type="InterPro" id="IPR001478">
    <property type="entry name" value="PDZ"/>
</dbReference>
<evidence type="ECO:0000259" key="1">
    <source>
        <dbReference type="PROSITE" id="PS50106"/>
    </source>
</evidence>
<name>A0ABZ0IRE5_9BACT</name>
<dbReference type="SUPFAM" id="SSF55486">
    <property type="entry name" value="Metalloproteases ('zincins'), catalytic domain"/>
    <property type="match status" value="1"/>
</dbReference>
<dbReference type="InterPro" id="IPR007963">
    <property type="entry name" value="Peptidase_M61_catalytic"/>
</dbReference>
<dbReference type="Pfam" id="PF17899">
    <property type="entry name" value="Peptidase_M61_N"/>
    <property type="match status" value="1"/>
</dbReference>
<dbReference type="InterPro" id="IPR027268">
    <property type="entry name" value="Peptidase_M4/M1_CTD_sf"/>
</dbReference>
<evidence type="ECO:0000313" key="3">
    <source>
        <dbReference type="Proteomes" id="UP001302349"/>
    </source>
</evidence>